<dbReference type="RefSeq" id="XP_003870179.1">
    <property type="nucleotide sequence ID" value="XM_003870130.1"/>
</dbReference>
<proteinExistence type="predicted"/>
<evidence type="ECO:0000313" key="5">
    <source>
        <dbReference type="EMBL" id="CCG24049.1"/>
    </source>
</evidence>
<accession>H8X7C0</accession>
<feature type="chain" id="PRO_5003616860" description="TRP C-terminal domain-containing protein" evidence="3">
    <location>
        <begin position="25"/>
        <end position="1022"/>
    </location>
</feature>
<feature type="transmembrane region" description="Helical" evidence="2">
    <location>
        <begin position="703"/>
        <end position="722"/>
    </location>
</feature>
<dbReference type="KEGG" id="cot:CORT_0E04640"/>
<dbReference type="InterPro" id="IPR010308">
    <property type="entry name" value="TRP_C"/>
</dbReference>
<keyword evidence="6" id="KW-1185">Reference proteome</keyword>
<dbReference type="GeneID" id="14541251"/>
<protein>
    <recommendedName>
        <fullName evidence="4">TRP C-terminal domain-containing protein</fullName>
    </recommendedName>
</protein>
<keyword evidence="3" id="KW-0732">Signal</keyword>
<reference evidence="5 6" key="1">
    <citation type="journal article" date="2012" name="PLoS ONE">
        <title>Sequence and analysis of the genome of the pathogenic yeast Candida orthopsilosis.</title>
        <authorList>
            <person name="Riccombeni A."/>
            <person name="Vidanes G."/>
            <person name="Proux-Wera E."/>
            <person name="Wolfe K.H."/>
            <person name="Butler G."/>
        </authorList>
    </citation>
    <scope>NUCLEOTIDE SEQUENCE [LARGE SCALE GENOMIC DNA]</scope>
    <source>
        <strain evidence="5 6">Co 90-125</strain>
    </source>
</reference>
<dbReference type="eggNOG" id="ENOG502S0RP">
    <property type="taxonomic scope" value="Eukaryota"/>
</dbReference>
<dbReference type="GO" id="GO:0055085">
    <property type="term" value="P:transmembrane transport"/>
    <property type="evidence" value="ECO:0007669"/>
    <property type="project" value="TreeGrafter"/>
</dbReference>
<name>H8X7C0_CANO9</name>
<dbReference type="GO" id="GO:0016020">
    <property type="term" value="C:membrane"/>
    <property type="evidence" value="ECO:0007669"/>
    <property type="project" value="TreeGrafter"/>
</dbReference>
<feature type="compositionally biased region" description="Basic and acidic residues" evidence="1">
    <location>
        <begin position="1001"/>
        <end position="1010"/>
    </location>
</feature>
<dbReference type="EMBL" id="HE681723">
    <property type="protein sequence ID" value="CCG24049.1"/>
    <property type="molecule type" value="Genomic_DNA"/>
</dbReference>
<dbReference type="InterPro" id="IPR040241">
    <property type="entry name" value="TRP_Flc/Pkd2-like"/>
</dbReference>
<dbReference type="Proteomes" id="UP000005018">
    <property type="component" value="Chromosome 5"/>
</dbReference>
<evidence type="ECO:0000256" key="3">
    <source>
        <dbReference type="SAM" id="SignalP"/>
    </source>
</evidence>
<evidence type="ECO:0000313" key="6">
    <source>
        <dbReference type="Proteomes" id="UP000005018"/>
    </source>
</evidence>
<keyword evidence="2" id="KW-0472">Membrane</keyword>
<evidence type="ECO:0000256" key="1">
    <source>
        <dbReference type="SAM" id="MobiDB-lite"/>
    </source>
</evidence>
<feature type="transmembrane region" description="Helical" evidence="2">
    <location>
        <begin position="734"/>
        <end position="759"/>
    </location>
</feature>
<feature type="compositionally biased region" description="Low complexity" evidence="1">
    <location>
        <begin position="853"/>
        <end position="869"/>
    </location>
</feature>
<feature type="transmembrane region" description="Helical" evidence="2">
    <location>
        <begin position="437"/>
        <end position="467"/>
    </location>
</feature>
<feature type="transmembrane region" description="Helical" evidence="2">
    <location>
        <begin position="584"/>
        <end position="607"/>
    </location>
</feature>
<organism evidence="5 6">
    <name type="scientific">Candida orthopsilosis (strain 90-125)</name>
    <name type="common">Yeast</name>
    <dbReference type="NCBI Taxonomy" id="1136231"/>
    <lineage>
        <taxon>Eukaryota</taxon>
        <taxon>Fungi</taxon>
        <taxon>Dikarya</taxon>
        <taxon>Ascomycota</taxon>
        <taxon>Saccharomycotina</taxon>
        <taxon>Pichiomycetes</taxon>
        <taxon>Debaryomycetaceae</taxon>
        <taxon>Candida/Lodderomyces clade</taxon>
        <taxon>Candida</taxon>
    </lineage>
</organism>
<keyword evidence="2" id="KW-0812">Transmembrane</keyword>
<feature type="transmembrane region" description="Helical" evidence="2">
    <location>
        <begin position="385"/>
        <end position="406"/>
    </location>
</feature>
<feature type="region of interest" description="Disordered" evidence="1">
    <location>
        <begin position="850"/>
        <end position="869"/>
    </location>
</feature>
<dbReference type="Pfam" id="PF06011">
    <property type="entry name" value="TRP"/>
    <property type="match status" value="1"/>
</dbReference>
<dbReference type="AlphaFoldDB" id="H8X7C0"/>
<sequence length="1022" mass="116397">MYGPNLLLTLVFIFFTYFTQFAVSTFVDSSICHTKDAWFKLRPFITDVAMDKESKKLKFFINSQVLNYYGNNSDTDAAISNYNQTTGLYTTLQVKVNYMGRQIIDETRNFCDVVSVKDTPAYRKGPRFPDYWTNSSHIISRVTIPDLHTQETFSNNSLIGHFNDTDLGSSDSTISELFSNATGELVQCPLYYNDSIMIYYEADISQHFHRLGSYQVSFIVYDNNEYKDIIGCSKSYVTLIQPAFIDDVINVGVLVLLVTTVVVNIFTVTCSSYQESTNPYLFKASTICNAKLLKQGDASLSGIITYLQYALFLGGLDLSYPGFYQPMIGQISWCALIDFILVKQESTRHEIQSDDGVYITLSAGGLSSLTQYNSHTHIGDTWPNFMADLGIVICASIVLRQLIVFLKRHLDKALKRHYHKSLVKNPSAFMFFSRKNLYLIVGQILQIWLSVFGMPFVVLSLFMFLAANDLNGKHRYFANFHDLKIGALSFTTPYDELRIPHKLFSFGESFVTPWGDYMSKWRYATGAISSTSKRASLNTAPTSFGRDPGTGALGNFSFDSRYINGTAQHDHRADSYLKISNINLSLASIFLAVWLSLVFFFIFHYLISFYGKLKIKTSSNVSRLYTNLKSILIWSFLYHKYKPQRVSYVIFDLIIMFVNSVIIGALQNSGVAQVSCLVVTSVVELIALFTLKPYFVPLTPWSSQFMFPVAKFLCTALCIPFIASVNASEAVKTYVAYIQLIIHSVVVVIFITQLIYWLIRTCISIYKSRAKTQPILQQVSAINSQDDFERQFEYTAVVSPFNQMKRHFTNESYRNPTWASSGENDDGLSSIGEEEFLFRGRGARLANINEMTNDNNHPNDSSSDSCSIQSSFVQQLRESELRKLKNDYRIREIDQVYEKYFVNDDIDPEVKELWESRKLANGIFHDAYCSSSSGNNHNRVNKEDKGSSTFGIKLRNIVNKQQPRQMEPAFVVSRPRPLIVRTLDEVKQRQSQQSQQLQQRGGDDLSEKDYTVSSIDYSIEKK</sequence>
<feature type="domain" description="TRP C-terminal" evidence="4">
    <location>
        <begin position="360"/>
        <end position="774"/>
    </location>
</feature>
<feature type="signal peptide" evidence="3">
    <location>
        <begin position="1"/>
        <end position="24"/>
    </location>
</feature>
<feature type="compositionally biased region" description="Low complexity" evidence="1">
    <location>
        <begin position="989"/>
        <end position="1000"/>
    </location>
</feature>
<gene>
    <name evidence="5" type="ORF">CORT_0E04640</name>
</gene>
<feature type="transmembrane region" description="Helical" evidence="2">
    <location>
        <begin position="646"/>
        <end position="666"/>
    </location>
</feature>
<feature type="transmembrane region" description="Helical" evidence="2">
    <location>
        <begin position="672"/>
        <end position="691"/>
    </location>
</feature>
<evidence type="ECO:0000259" key="4">
    <source>
        <dbReference type="Pfam" id="PF06011"/>
    </source>
</evidence>
<evidence type="ECO:0000256" key="2">
    <source>
        <dbReference type="SAM" id="Phobius"/>
    </source>
</evidence>
<keyword evidence="2" id="KW-1133">Transmembrane helix</keyword>
<feature type="region of interest" description="Disordered" evidence="1">
    <location>
        <begin position="984"/>
        <end position="1022"/>
    </location>
</feature>
<dbReference type="OrthoDB" id="5312224at2759"/>
<dbReference type="PANTHER" id="PTHR31145:SF6">
    <property type="entry name" value="INTEGRAL MEMBRANE PROTEIN (AFU_ORTHOLOGUE AFUA_7G01610)"/>
    <property type="match status" value="1"/>
</dbReference>
<dbReference type="PANTHER" id="PTHR31145">
    <property type="entry name" value="INTEGRAL MEMBRANE PROTEIN (AFU_ORTHOLOGUE AFUA_7G01610)"/>
    <property type="match status" value="1"/>
</dbReference>
<dbReference type="HOGENOM" id="CLU_015499_0_0_1"/>